<reference evidence="1 2" key="1">
    <citation type="submission" date="2019-08" db="EMBL/GenBank/DDBJ databases">
        <title>In-depth cultivation of the pig gut microbiome towards novel bacterial diversity and tailored functional studies.</title>
        <authorList>
            <person name="Wylensek D."/>
            <person name="Hitch T.C.A."/>
            <person name="Clavel T."/>
        </authorList>
    </citation>
    <scope>NUCLEOTIDE SEQUENCE [LARGE SCALE GENOMIC DNA]</scope>
    <source>
        <strain evidence="1 2">LKV-178-WT-2C</strain>
    </source>
</reference>
<organism evidence="1 2">
    <name type="scientific">Segatella copri</name>
    <dbReference type="NCBI Taxonomy" id="165179"/>
    <lineage>
        <taxon>Bacteria</taxon>
        <taxon>Pseudomonadati</taxon>
        <taxon>Bacteroidota</taxon>
        <taxon>Bacteroidia</taxon>
        <taxon>Bacteroidales</taxon>
        <taxon>Prevotellaceae</taxon>
        <taxon>Segatella</taxon>
    </lineage>
</organism>
<sequence>MKIYHYTSIQTLALILKSRSIRFNRLDFVDDLEESAYPSGNKGLNLNLAKFVYVSCWTKDADENLALWNMYTNNRGVRIAFDENPFVCYQKAPNFYSFCDNLVTIGEDYIMYALNNESKLHEIIYVDNPKEKIKGLIKEENGFVEMNTKDLGLYKDNHWQFQKECRFRIMLYPKNEDLIRRGMTNSGNQAFDQSWGLLLSLMPALVNGSAVKENELYIKLNEDVLNHIEVMLGPQTTDADKYIVEKLLAEFPQHTLTESYFRGECKLNCVKLQ</sequence>
<dbReference type="EMBL" id="VUNF01000027">
    <property type="protein sequence ID" value="MST78397.1"/>
    <property type="molecule type" value="Genomic_DNA"/>
</dbReference>
<dbReference type="AlphaFoldDB" id="A0A6I2U0X9"/>
<dbReference type="InterPro" id="IPR021352">
    <property type="entry name" value="DUF2971"/>
</dbReference>
<dbReference type="RefSeq" id="WP_154482403.1">
    <property type="nucleotide sequence ID" value="NZ_VUNF01000027.1"/>
</dbReference>
<protein>
    <submittedName>
        <fullName evidence="1">DUF2971 domain-containing protein</fullName>
    </submittedName>
</protein>
<accession>A0A6I2U0X9</accession>
<dbReference type="Pfam" id="PF11185">
    <property type="entry name" value="DUF2971"/>
    <property type="match status" value="1"/>
</dbReference>
<evidence type="ECO:0000313" key="2">
    <source>
        <dbReference type="Proteomes" id="UP000450161"/>
    </source>
</evidence>
<comment type="caution">
    <text evidence="1">The sequence shown here is derived from an EMBL/GenBank/DDBJ whole genome shotgun (WGS) entry which is preliminary data.</text>
</comment>
<proteinExistence type="predicted"/>
<evidence type="ECO:0000313" key="1">
    <source>
        <dbReference type="EMBL" id="MST78397.1"/>
    </source>
</evidence>
<name>A0A6I2U0X9_9BACT</name>
<gene>
    <name evidence="1" type="ORF">FYJ72_12165</name>
</gene>
<dbReference type="Proteomes" id="UP000450161">
    <property type="component" value="Unassembled WGS sequence"/>
</dbReference>